<dbReference type="HOGENOM" id="CLU_2511422_0_0_11"/>
<dbReference type="STRING" id="362257.SVTN_24045"/>
<feature type="region of interest" description="Disordered" evidence="1">
    <location>
        <begin position="1"/>
        <end position="31"/>
    </location>
</feature>
<sequence length="85" mass="8396">MAGAAATVLRATAGHRGAADHRGAAGAPERADGVEQLRVGWLTALEVRGVRPFLEEERERRRGVGAAGGGGGGGRGGRPGGGRGG</sequence>
<proteinExistence type="predicted"/>
<feature type="compositionally biased region" description="Basic and acidic residues" evidence="1">
    <location>
        <begin position="17"/>
        <end position="31"/>
    </location>
</feature>
<feature type="compositionally biased region" description="Gly residues" evidence="1">
    <location>
        <begin position="65"/>
        <end position="85"/>
    </location>
</feature>
<dbReference type="AlphaFoldDB" id="A0A0B5I949"/>
<evidence type="ECO:0000256" key="1">
    <source>
        <dbReference type="SAM" id="MobiDB-lite"/>
    </source>
</evidence>
<feature type="compositionally biased region" description="Basic and acidic residues" evidence="1">
    <location>
        <begin position="53"/>
        <end position="62"/>
    </location>
</feature>
<organism evidence="2 3">
    <name type="scientific">Streptomyces vietnamensis</name>
    <dbReference type="NCBI Taxonomy" id="362257"/>
    <lineage>
        <taxon>Bacteria</taxon>
        <taxon>Bacillati</taxon>
        <taxon>Actinomycetota</taxon>
        <taxon>Actinomycetes</taxon>
        <taxon>Kitasatosporales</taxon>
        <taxon>Streptomycetaceae</taxon>
        <taxon>Streptomyces</taxon>
    </lineage>
</organism>
<feature type="region of interest" description="Disordered" evidence="1">
    <location>
        <begin position="52"/>
        <end position="85"/>
    </location>
</feature>
<dbReference type="KEGG" id="svt:SVTN_24045"/>
<keyword evidence="3" id="KW-1185">Reference proteome</keyword>
<reference evidence="2 3" key="1">
    <citation type="submission" date="2014-12" db="EMBL/GenBank/DDBJ databases">
        <title>Complete genome sequence of Streptomyces vietnamensis strain GIMV4.0001, a genetic manipulable producer of the benzoisochromanequinone antibiotic granaticin.</title>
        <authorList>
            <person name="Deng M.R."/>
            <person name="Guo J."/>
            <person name="Ma L.Y."/>
            <person name="Feng G.D."/>
            <person name="Mo C.Y."/>
            <person name="Zhu H.H."/>
        </authorList>
    </citation>
    <scope>NUCLEOTIDE SEQUENCE [LARGE SCALE GENOMIC DNA]</scope>
    <source>
        <strain evidence="3">GIMV4.0001</strain>
    </source>
</reference>
<feature type="compositionally biased region" description="Low complexity" evidence="1">
    <location>
        <begin position="1"/>
        <end position="16"/>
    </location>
</feature>
<protein>
    <submittedName>
        <fullName evidence="2">Uncharacterized protein</fullName>
    </submittedName>
</protein>
<gene>
    <name evidence="2" type="ORF">SVTN_24045</name>
</gene>
<name>A0A0B5I949_9ACTN</name>
<evidence type="ECO:0000313" key="2">
    <source>
        <dbReference type="EMBL" id="AJF66997.1"/>
    </source>
</evidence>
<dbReference type="Proteomes" id="UP000031774">
    <property type="component" value="Chromosome"/>
</dbReference>
<dbReference type="EMBL" id="CP010407">
    <property type="protein sequence ID" value="AJF66997.1"/>
    <property type="molecule type" value="Genomic_DNA"/>
</dbReference>
<evidence type="ECO:0000313" key="3">
    <source>
        <dbReference type="Proteomes" id="UP000031774"/>
    </source>
</evidence>
<accession>A0A0B5I949</accession>